<dbReference type="PANTHER" id="PTHR33540">
    <property type="entry name" value="TRNA THREONYLCARBAMOYLADENOSINE BIOSYNTHESIS PROTEIN TSAE"/>
    <property type="match status" value="1"/>
</dbReference>
<dbReference type="Proteomes" id="UP001165393">
    <property type="component" value="Unassembled WGS sequence"/>
</dbReference>
<dbReference type="InterPro" id="IPR011009">
    <property type="entry name" value="Kinase-like_dom_sf"/>
</dbReference>
<keyword evidence="1" id="KW-0547">Nucleotide-binding</keyword>
<evidence type="ECO:0000259" key="3">
    <source>
        <dbReference type="Pfam" id="PF01636"/>
    </source>
</evidence>
<sequence length="339" mass="38265">MGSSSSDLHHRQMALTTWLRQALSNSDICLELVSGDASFRRYFRVLNHSQSAIAVDAPAPHENCELFLQVAAAYRKAGVRVPNVLAEDADAGFMCLEDFGDRLLLAEVNSSNCTELYGRSLDELIAIASVTQTCKGQLPAFNRAHLQRENALFTDWLLGTHLQLELSDAEQTMLEWTFDALIDNALSQPQTGVHRDYHARNIMLLEGDEVGIIDFQDAVYGAVTYDVVSLLRDCYIEWPDQWVDEMLFEWARKAVAQGVFLAPDPEQLRRWFDLMGIQRHVKASGIFCRLCHRDGKTGYLNDIPLTLSYIAKFSKRHADTVALAEFIEHRVMPAWEAKG</sequence>
<dbReference type="RefSeq" id="WP_251262775.1">
    <property type="nucleotide sequence ID" value="NZ_JAMQGP010000010.1"/>
</dbReference>
<dbReference type="Gene3D" id="3.30.200.20">
    <property type="entry name" value="Phosphorylase Kinase, domain 1"/>
    <property type="match status" value="1"/>
</dbReference>
<evidence type="ECO:0000313" key="4">
    <source>
        <dbReference type="EMBL" id="MCM2681291.1"/>
    </source>
</evidence>
<dbReference type="Pfam" id="PF01636">
    <property type="entry name" value="APH"/>
    <property type="match status" value="1"/>
</dbReference>
<evidence type="ECO:0000256" key="2">
    <source>
        <dbReference type="ARBA" id="ARBA00022840"/>
    </source>
</evidence>
<dbReference type="InterPro" id="IPR002575">
    <property type="entry name" value="Aminoglycoside_PTrfase"/>
</dbReference>
<dbReference type="PANTHER" id="PTHR33540:SF1">
    <property type="entry name" value="N-ACETYLMURAMATE_N-ACETYLGLUCOSAMINE KINASE"/>
    <property type="match status" value="1"/>
</dbReference>
<evidence type="ECO:0000256" key="1">
    <source>
        <dbReference type="ARBA" id="ARBA00022741"/>
    </source>
</evidence>
<dbReference type="GO" id="GO:0005524">
    <property type="term" value="F:ATP binding"/>
    <property type="evidence" value="ECO:0007669"/>
    <property type="project" value="UniProtKB-KW"/>
</dbReference>
<dbReference type="Gene3D" id="3.90.1200.10">
    <property type="match status" value="1"/>
</dbReference>
<comment type="caution">
    <text evidence="4">The sequence shown here is derived from an EMBL/GenBank/DDBJ whole genome shotgun (WGS) entry which is preliminary data.</text>
</comment>
<evidence type="ECO:0000313" key="5">
    <source>
        <dbReference type="Proteomes" id="UP001165393"/>
    </source>
</evidence>
<accession>A0AA41WBK4</accession>
<keyword evidence="5" id="KW-1185">Reference proteome</keyword>
<dbReference type="AlphaFoldDB" id="A0AA41WBK4"/>
<gene>
    <name evidence="4" type="ORF">NAF29_16710</name>
</gene>
<keyword evidence="2" id="KW-0067">ATP-binding</keyword>
<organism evidence="4 5">
    <name type="scientific">Echinimonas agarilytica</name>
    <dbReference type="NCBI Taxonomy" id="1215918"/>
    <lineage>
        <taxon>Bacteria</taxon>
        <taxon>Pseudomonadati</taxon>
        <taxon>Pseudomonadota</taxon>
        <taxon>Gammaproteobacteria</taxon>
        <taxon>Alteromonadales</taxon>
        <taxon>Echinimonadaceae</taxon>
        <taxon>Echinimonas</taxon>
    </lineage>
</organism>
<reference evidence="4 5" key="1">
    <citation type="journal article" date="2013" name="Antonie Van Leeuwenhoek">
        <title>Echinimonas agarilytica gen. nov., sp. nov., a new gammaproteobacterium isolated from the sea urchin Strongylocentrotus intermedius.</title>
        <authorList>
            <person name="Nedashkovskaya O.I."/>
            <person name="Stenkova A.M."/>
            <person name="Zhukova N.V."/>
            <person name="Van Trappen S."/>
            <person name="Lee J.S."/>
            <person name="Kim S.B."/>
        </authorList>
    </citation>
    <scope>NUCLEOTIDE SEQUENCE [LARGE SCALE GENOMIC DNA]</scope>
    <source>
        <strain evidence="4 5">KMM 6351</strain>
    </source>
</reference>
<proteinExistence type="predicted"/>
<dbReference type="EMBL" id="JAMQGP010000010">
    <property type="protein sequence ID" value="MCM2681291.1"/>
    <property type="molecule type" value="Genomic_DNA"/>
</dbReference>
<feature type="domain" description="Aminoglycoside phosphotransferase" evidence="3">
    <location>
        <begin position="31"/>
        <end position="251"/>
    </location>
</feature>
<protein>
    <submittedName>
        <fullName evidence="4">Phosphotransferase</fullName>
    </submittedName>
</protein>
<name>A0AA41WBK4_9GAMM</name>
<dbReference type="SUPFAM" id="SSF56112">
    <property type="entry name" value="Protein kinase-like (PK-like)"/>
    <property type="match status" value="1"/>
</dbReference>